<keyword evidence="3" id="KW-1185">Reference proteome</keyword>
<keyword evidence="2" id="KW-0472">Membrane</keyword>
<proteinExistence type="predicted"/>
<gene>
    <name evidence="4" type="primary">LOC111462641</name>
</gene>
<evidence type="ECO:0000256" key="1">
    <source>
        <dbReference type="SAM" id="MobiDB-lite"/>
    </source>
</evidence>
<sequence length="291" mass="31389">MAANARESRRRRILERGSERLALITGQIQSLPSPSISPPPNDENINSLPQPSISNLQDLRPRISDQPTVSRDIDKLIGSTLQQKDPQISARSSVNDGASMAPLLSKSNEIEHAVASTPQDGGRAPSHVTPSEGRDSSLSTYGRDRRSKPKFQPLSSFSLKELSSAISESEMTRLCFSAIIAFLVVASYVGFPFLGQSLMRIVFGSRPVYLVLLTNATVVLGRLLFAKQKGSRVSDRGEGQVPPPEGQGSFEQIGNVLEAGLVAQKAMGAIFMDISVFAVIVVSGLSFVQRL</sequence>
<feature type="region of interest" description="Disordered" evidence="1">
    <location>
        <begin position="24"/>
        <end position="59"/>
    </location>
</feature>
<dbReference type="RefSeq" id="XP_022962078.1">
    <property type="nucleotide sequence ID" value="XM_023106310.1"/>
</dbReference>
<protein>
    <submittedName>
        <fullName evidence="4">Uncharacterized protein LOC111462641</fullName>
    </submittedName>
</protein>
<evidence type="ECO:0000256" key="2">
    <source>
        <dbReference type="SAM" id="Phobius"/>
    </source>
</evidence>
<feature type="transmembrane region" description="Helical" evidence="2">
    <location>
        <begin position="207"/>
        <end position="225"/>
    </location>
</feature>
<dbReference type="Proteomes" id="UP000504609">
    <property type="component" value="Unplaced"/>
</dbReference>
<feature type="region of interest" description="Disordered" evidence="1">
    <location>
        <begin position="114"/>
        <end position="149"/>
    </location>
</feature>
<feature type="region of interest" description="Disordered" evidence="1">
    <location>
        <begin position="78"/>
        <end position="100"/>
    </location>
</feature>
<name>A0A6J1HDN9_CUCMO</name>
<dbReference type="AlphaFoldDB" id="A0A6J1HDN9"/>
<accession>A0A6J1HDN9</accession>
<dbReference type="PANTHER" id="PTHR35469:SF4">
    <property type="entry name" value="TRANSMEMBRANE PROTEIN"/>
    <property type="match status" value="1"/>
</dbReference>
<evidence type="ECO:0000313" key="3">
    <source>
        <dbReference type="Proteomes" id="UP000504609"/>
    </source>
</evidence>
<feature type="compositionally biased region" description="Polar residues" evidence="1">
    <location>
        <begin position="79"/>
        <end position="96"/>
    </location>
</feature>
<dbReference type="KEGG" id="cmos:111462641"/>
<reference evidence="4" key="1">
    <citation type="submission" date="2025-08" db="UniProtKB">
        <authorList>
            <consortium name="RefSeq"/>
        </authorList>
    </citation>
    <scope>IDENTIFICATION</scope>
    <source>
        <tissue evidence="4">Young leaves</tissue>
    </source>
</reference>
<feature type="compositionally biased region" description="Polar residues" evidence="1">
    <location>
        <begin position="48"/>
        <end position="57"/>
    </location>
</feature>
<dbReference type="PANTHER" id="PTHR35469">
    <property type="entry name" value="TRANSMEMBRANE PROTEIN"/>
    <property type="match status" value="1"/>
</dbReference>
<feature type="transmembrane region" description="Helical" evidence="2">
    <location>
        <begin position="270"/>
        <end position="288"/>
    </location>
</feature>
<organism evidence="3 4">
    <name type="scientific">Cucurbita moschata</name>
    <name type="common">Winter crookneck squash</name>
    <name type="synonym">Cucurbita pepo var. moschata</name>
    <dbReference type="NCBI Taxonomy" id="3662"/>
    <lineage>
        <taxon>Eukaryota</taxon>
        <taxon>Viridiplantae</taxon>
        <taxon>Streptophyta</taxon>
        <taxon>Embryophyta</taxon>
        <taxon>Tracheophyta</taxon>
        <taxon>Spermatophyta</taxon>
        <taxon>Magnoliopsida</taxon>
        <taxon>eudicotyledons</taxon>
        <taxon>Gunneridae</taxon>
        <taxon>Pentapetalae</taxon>
        <taxon>rosids</taxon>
        <taxon>fabids</taxon>
        <taxon>Cucurbitales</taxon>
        <taxon>Cucurbitaceae</taxon>
        <taxon>Cucurbiteae</taxon>
        <taxon>Cucurbita</taxon>
    </lineage>
</organism>
<keyword evidence="2" id="KW-0812">Transmembrane</keyword>
<feature type="transmembrane region" description="Helical" evidence="2">
    <location>
        <begin position="174"/>
        <end position="195"/>
    </location>
</feature>
<dbReference type="GeneID" id="111462641"/>
<keyword evidence="2" id="KW-1133">Transmembrane helix</keyword>
<evidence type="ECO:0000313" key="4">
    <source>
        <dbReference type="RefSeq" id="XP_022962078.1"/>
    </source>
</evidence>